<dbReference type="Pfam" id="PF00636">
    <property type="entry name" value="Ribonuclease_3"/>
    <property type="match status" value="1"/>
</dbReference>
<dbReference type="Proteomes" id="UP000005850">
    <property type="component" value="Chromosome"/>
</dbReference>
<dbReference type="EMBL" id="CP007806">
    <property type="protein sequence ID" value="AIG24567.1"/>
    <property type="molecule type" value="Genomic_DNA"/>
</dbReference>
<dbReference type="HAMAP" id="MF_01468">
    <property type="entry name" value="RNase_Mini_III"/>
    <property type="match status" value="1"/>
</dbReference>
<keyword evidence="4" id="KW-0690">Ribosome biogenesis</keyword>
<keyword evidence="4" id="KW-0460">Magnesium</keyword>
<evidence type="ECO:0000256" key="2">
    <source>
        <dbReference type="ARBA" id="ARBA00022759"/>
    </source>
</evidence>
<comment type="similarity">
    <text evidence="4">Belongs to the MrnC RNase family.</text>
</comment>
<dbReference type="GO" id="GO:0004525">
    <property type="term" value="F:ribonuclease III activity"/>
    <property type="evidence" value="ECO:0007669"/>
    <property type="project" value="InterPro"/>
</dbReference>
<dbReference type="PANTHER" id="PTHR34276">
    <property type="entry name" value="MINI-RIBONUCLEASE 3"/>
    <property type="match status" value="1"/>
</dbReference>
<dbReference type="InterPro" id="IPR000999">
    <property type="entry name" value="RNase_III_dom"/>
</dbReference>
<dbReference type="EC" id="3.1.26.-" evidence="4"/>
<comment type="function">
    <text evidence="4">Involved in correct processing of both the 5' and 3' ends of 23S rRNA precursor. Processes 30S rRNA precursor transcript even in absence of ribonuclease 3 (Rnc); Rnc processes 30S rRNA into smaller rRNA precursors.</text>
</comment>
<feature type="domain" description="RNase III" evidence="5">
    <location>
        <begin position="2"/>
        <end position="133"/>
    </location>
</feature>
<dbReference type="SUPFAM" id="SSF69065">
    <property type="entry name" value="RNase III domain-like"/>
    <property type="match status" value="1"/>
</dbReference>
<evidence type="ECO:0000256" key="1">
    <source>
        <dbReference type="ARBA" id="ARBA00022722"/>
    </source>
</evidence>
<dbReference type="GO" id="GO:0005737">
    <property type="term" value="C:cytoplasm"/>
    <property type="evidence" value="ECO:0007669"/>
    <property type="project" value="UniProtKB-SubCell"/>
</dbReference>
<organism evidence="6 7">
    <name type="scientific">Brevibacillus laterosporus LMG 15441</name>
    <dbReference type="NCBI Taxonomy" id="1042163"/>
    <lineage>
        <taxon>Bacteria</taxon>
        <taxon>Bacillati</taxon>
        <taxon>Bacillota</taxon>
        <taxon>Bacilli</taxon>
        <taxon>Bacillales</taxon>
        <taxon>Paenibacillaceae</taxon>
        <taxon>Brevibacillus</taxon>
    </lineage>
</organism>
<protein>
    <recommendedName>
        <fullName evidence="4">Mini-ribonuclease 3</fullName>
        <shortName evidence="4">Mini-3</shortName>
        <shortName evidence="4">Mini-RNase 3</shortName>
        <ecNumber evidence="4">3.1.26.-</ecNumber>
    </recommendedName>
    <alternativeName>
        <fullName evidence="4">Mini-RNase III</fullName>
        <shortName evidence="4">Mini-III</shortName>
    </alternativeName>
</protein>
<dbReference type="PANTHER" id="PTHR34276:SF1">
    <property type="entry name" value="MINI-RIBONUCLEASE 3"/>
    <property type="match status" value="1"/>
</dbReference>
<dbReference type="HOGENOM" id="CLU_091169_2_1_9"/>
<dbReference type="SMART" id="SM00535">
    <property type="entry name" value="RIBOc"/>
    <property type="match status" value="1"/>
</dbReference>
<keyword evidence="4" id="KW-0963">Cytoplasm</keyword>
<comment type="subcellular location">
    <subcellularLocation>
        <location evidence="4">Cytoplasm</location>
    </subcellularLocation>
</comment>
<comment type="cofactor">
    <cofactor evidence="4">
        <name>Mg(2+)</name>
        <dbReference type="ChEBI" id="CHEBI:18420"/>
    </cofactor>
</comment>
<accession>A0A075QVT4</accession>
<keyword evidence="4" id="KW-0699">rRNA-binding</keyword>
<dbReference type="STRING" id="1042163.BRLA_c001570"/>
<keyword evidence="2 4" id="KW-0255">Endonuclease</keyword>
<reference evidence="6 7" key="1">
    <citation type="journal article" date="2011" name="J. Bacteriol.">
        <title>Genome sequence of Brevibacillus laterosporus LMG 15441, a pathogen of invertebrates.</title>
        <authorList>
            <person name="Djukic M."/>
            <person name="Poehlein A."/>
            <person name="Thurmer A."/>
            <person name="Daniel R."/>
        </authorList>
    </citation>
    <scope>NUCLEOTIDE SEQUENCE [LARGE SCALE GENOMIC DNA]</scope>
    <source>
        <strain evidence="6 7">LMG 15441</strain>
    </source>
</reference>
<feature type="active site" evidence="4">
    <location>
        <position position="25"/>
    </location>
</feature>
<dbReference type="RefSeq" id="WP_003333819.1">
    <property type="nucleotide sequence ID" value="NZ_CP007806.1"/>
</dbReference>
<dbReference type="InterPro" id="IPR008226">
    <property type="entry name" value="Mini3_fam"/>
</dbReference>
<dbReference type="PIRSF" id="PIRSF005520">
    <property type="entry name" value="UCP005520"/>
    <property type="match status" value="1"/>
</dbReference>
<dbReference type="Gene3D" id="1.10.1520.10">
    <property type="entry name" value="Ribonuclease III domain"/>
    <property type="match status" value="1"/>
</dbReference>
<evidence type="ECO:0000259" key="5">
    <source>
        <dbReference type="SMART" id="SM00535"/>
    </source>
</evidence>
<dbReference type="AlphaFoldDB" id="A0A075QVT4"/>
<keyword evidence="4" id="KW-0698">rRNA processing</keyword>
<dbReference type="KEGG" id="blr:BRLA_c001570"/>
<dbReference type="GO" id="GO:0006364">
    <property type="term" value="P:rRNA processing"/>
    <property type="evidence" value="ECO:0007669"/>
    <property type="project" value="UniProtKB-UniRule"/>
</dbReference>
<evidence type="ECO:0000256" key="3">
    <source>
        <dbReference type="ARBA" id="ARBA00022801"/>
    </source>
</evidence>
<sequence length="135" mass="15067">MIIERDTLARDPKLINPLVLAYLGDATYAHYVRCHLITQGIAKPNLLHKTANRYVAAKAQATILHHLLPSLTEEEMAQVKRGRNAKSGSSAKNANIVDYRHATAFEALIGYLYLNGEDKRLQEIIQQAFAIVEGE</sequence>
<evidence type="ECO:0000313" key="6">
    <source>
        <dbReference type="EMBL" id="AIG24567.1"/>
    </source>
</evidence>
<keyword evidence="3 4" id="KW-0378">Hydrolase</keyword>
<comment type="subunit">
    <text evidence="4">Homodimer.</text>
</comment>
<dbReference type="GO" id="GO:0019843">
    <property type="term" value="F:rRNA binding"/>
    <property type="evidence" value="ECO:0007669"/>
    <property type="project" value="UniProtKB-UniRule"/>
</dbReference>
<dbReference type="eggNOG" id="COG1939">
    <property type="taxonomic scope" value="Bacteria"/>
</dbReference>
<name>A0A075QVT4_BRELA</name>
<gene>
    <name evidence="4" type="primary">mrnC</name>
    <name evidence="6" type="ORF">BRLA_c001570</name>
</gene>
<keyword evidence="1 4" id="KW-0540">Nuclease</keyword>
<proteinExistence type="inferred from homology"/>
<evidence type="ECO:0000313" key="7">
    <source>
        <dbReference type="Proteomes" id="UP000005850"/>
    </source>
</evidence>
<keyword evidence="4" id="KW-0694">RNA-binding</keyword>
<evidence type="ECO:0000256" key="4">
    <source>
        <dbReference type="HAMAP-Rule" id="MF_01468"/>
    </source>
</evidence>
<dbReference type="InterPro" id="IPR036389">
    <property type="entry name" value="RNase_III_sf"/>
</dbReference>
<keyword evidence="7" id="KW-1185">Reference proteome</keyword>